<keyword evidence="1" id="KW-0472">Membrane</keyword>
<evidence type="ECO:0000313" key="2">
    <source>
        <dbReference type="EMBL" id="MDN4596731.1"/>
    </source>
</evidence>
<protein>
    <submittedName>
        <fullName evidence="2">Alpha/beta hydrolase-fold protein</fullName>
    </submittedName>
</protein>
<dbReference type="InterPro" id="IPR000801">
    <property type="entry name" value="Esterase-like"/>
</dbReference>
<dbReference type="RefSeq" id="WP_301217070.1">
    <property type="nucleotide sequence ID" value="NZ_JAROCB010000002.1"/>
</dbReference>
<keyword evidence="1" id="KW-0812">Transmembrane</keyword>
<keyword evidence="1" id="KW-1133">Transmembrane helix</keyword>
<sequence length="432" mass="45314">MFHALLDLDIVDGPVPIVVFTLAAVLAVLVLWRRHSARRLLVLAAAAAVGGLAAVVAWLVCVRWLNLFGESLGYGNYLWIAAAFVAAAVALASIRRRPRWRTVVAITAVPVFALAAAVGINANYGINRTLGSALAVAYSKPLTLAPPAGASAGYDRELWKHWSPPADMPAHGEVGTAAIPGTVSGFRAREAGLYLPPAALVKHPPALPLLVMMMGQPGNPDPEPIATVLDRYAASHHGLAPVVVVADQLGDPYTDTLCLDTARLGHVETYVTQDVPAWAAAHLPVTRDHRFWTAAGYSNGGLCALSFSIDHPDVFANILDVSGEAFPGAEHPDATLRDAFHGDADAYEASKPFNKLRHFSHAGMTAIFTAARDDPGFHHVALQAESAATGAGIDTAFVDLPNGGHGRGALIGGLDAGAGLLFPILGLERPKS</sequence>
<keyword evidence="2" id="KW-0378">Hydrolase</keyword>
<dbReference type="PANTHER" id="PTHR48098:SF1">
    <property type="entry name" value="DIACYLGLYCEROL ACYLTRANSFERASE_MYCOLYLTRANSFERASE AG85A"/>
    <property type="match status" value="1"/>
</dbReference>
<feature type="transmembrane region" description="Helical" evidence="1">
    <location>
        <begin position="77"/>
        <end position="94"/>
    </location>
</feature>
<dbReference type="PANTHER" id="PTHR48098">
    <property type="entry name" value="ENTEROCHELIN ESTERASE-RELATED"/>
    <property type="match status" value="1"/>
</dbReference>
<dbReference type="Proteomes" id="UP001174210">
    <property type="component" value="Unassembled WGS sequence"/>
</dbReference>
<dbReference type="GO" id="GO:0016787">
    <property type="term" value="F:hydrolase activity"/>
    <property type="evidence" value="ECO:0007669"/>
    <property type="project" value="UniProtKB-KW"/>
</dbReference>
<feature type="transmembrane region" description="Helical" evidence="1">
    <location>
        <begin position="103"/>
        <end position="124"/>
    </location>
</feature>
<dbReference type="SUPFAM" id="SSF53474">
    <property type="entry name" value="alpha/beta-Hydrolases"/>
    <property type="match status" value="1"/>
</dbReference>
<dbReference type="InterPro" id="IPR050583">
    <property type="entry name" value="Mycobacterial_A85_antigen"/>
</dbReference>
<evidence type="ECO:0000313" key="3">
    <source>
        <dbReference type="Proteomes" id="UP001174210"/>
    </source>
</evidence>
<proteinExistence type="predicted"/>
<comment type="caution">
    <text evidence="2">The sequence shown here is derived from an EMBL/GenBank/DDBJ whole genome shotgun (WGS) entry which is preliminary data.</text>
</comment>
<name>A0ABT8IWF4_9MICO</name>
<reference evidence="2" key="1">
    <citation type="submission" date="2023-03" db="EMBL/GenBank/DDBJ databases">
        <title>MT1 and MT2 Draft Genomes of Novel Species.</title>
        <authorList>
            <person name="Venkateswaran K."/>
        </authorList>
    </citation>
    <scope>NUCLEOTIDE SEQUENCE</scope>
    <source>
        <strain evidence="2">F6_8S_P_1A</strain>
    </source>
</reference>
<feature type="transmembrane region" description="Helical" evidence="1">
    <location>
        <begin position="40"/>
        <end position="65"/>
    </location>
</feature>
<dbReference type="Gene3D" id="3.40.50.1820">
    <property type="entry name" value="alpha/beta hydrolase"/>
    <property type="match status" value="1"/>
</dbReference>
<keyword evidence="3" id="KW-1185">Reference proteome</keyword>
<feature type="transmembrane region" description="Helical" evidence="1">
    <location>
        <begin position="15"/>
        <end position="33"/>
    </location>
</feature>
<evidence type="ECO:0000256" key="1">
    <source>
        <dbReference type="SAM" id="Phobius"/>
    </source>
</evidence>
<accession>A0ABT8IWF4</accession>
<gene>
    <name evidence="2" type="ORF">P5G59_06250</name>
</gene>
<dbReference type="EMBL" id="JAROCB010000002">
    <property type="protein sequence ID" value="MDN4596731.1"/>
    <property type="molecule type" value="Genomic_DNA"/>
</dbReference>
<organism evidence="2 3">
    <name type="scientific">Leifsonia virtsii</name>
    <dbReference type="NCBI Taxonomy" id="3035915"/>
    <lineage>
        <taxon>Bacteria</taxon>
        <taxon>Bacillati</taxon>
        <taxon>Actinomycetota</taxon>
        <taxon>Actinomycetes</taxon>
        <taxon>Micrococcales</taxon>
        <taxon>Microbacteriaceae</taxon>
        <taxon>Leifsonia</taxon>
    </lineage>
</organism>
<dbReference type="InterPro" id="IPR029058">
    <property type="entry name" value="AB_hydrolase_fold"/>
</dbReference>
<dbReference type="Pfam" id="PF00756">
    <property type="entry name" value="Esterase"/>
    <property type="match status" value="1"/>
</dbReference>